<dbReference type="AlphaFoldDB" id="A0A5C6N3M3"/>
<evidence type="ECO:0000313" key="3">
    <source>
        <dbReference type="EMBL" id="TWW61408.1"/>
    </source>
</evidence>
<name>A0A5C6N3M3_9TELE</name>
<accession>A0A5C6N3M3</accession>
<dbReference type="Proteomes" id="UP000324091">
    <property type="component" value="Chromosome 4"/>
</dbReference>
<dbReference type="EMBL" id="RHFK02000017">
    <property type="protein sequence ID" value="TWW61408.1"/>
    <property type="molecule type" value="Genomic_DNA"/>
</dbReference>
<gene>
    <name evidence="3" type="ORF">D4764_04G0000540</name>
</gene>
<keyword evidence="2" id="KW-0812">Transmembrane</keyword>
<organism evidence="3 4">
    <name type="scientific">Takifugu flavidus</name>
    <name type="common">sansaifugu</name>
    <dbReference type="NCBI Taxonomy" id="433684"/>
    <lineage>
        <taxon>Eukaryota</taxon>
        <taxon>Metazoa</taxon>
        <taxon>Chordata</taxon>
        <taxon>Craniata</taxon>
        <taxon>Vertebrata</taxon>
        <taxon>Euteleostomi</taxon>
        <taxon>Actinopterygii</taxon>
        <taxon>Neopterygii</taxon>
        <taxon>Teleostei</taxon>
        <taxon>Neoteleostei</taxon>
        <taxon>Acanthomorphata</taxon>
        <taxon>Eupercaria</taxon>
        <taxon>Tetraodontiformes</taxon>
        <taxon>Tetradontoidea</taxon>
        <taxon>Tetraodontidae</taxon>
        <taxon>Takifugu</taxon>
    </lineage>
</organism>
<evidence type="ECO:0000256" key="2">
    <source>
        <dbReference type="SAM" id="Phobius"/>
    </source>
</evidence>
<feature type="compositionally biased region" description="Basic and acidic residues" evidence="1">
    <location>
        <begin position="94"/>
        <end position="116"/>
    </location>
</feature>
<feature type="transmembrane region" description="Helical" evidence="2">
    <location>
        <begin position="203"/>
        <end position="223"/>
    </location>
</feature>
<feature type="region of interest" description="Disordered" evidence="1">
    <location>
        <begin position="47"/>
        <end position="116"/>
    </location>
</feature>
<keyword evidence="4" id="KW-1185">Reference proteome</keyword>
<feature type="compositionally biased region" description="Low complexity" evidence="1">
    <location>
        <begin position="56"/>
        <end position="70"/>
    </location>
</feature>
<comment type="caution">
    <text evidence="3">The sequence shown here is derived from an EMBL/GenBank/DDBJ whole genome shotgun (WGS) entry which is preliminary data.</text>
</comment>
<keyword evidence="2" id="KW-1133">Transmembrane helix</keyword>
<evidence type="ECO:0000313" key="4">
    <source>
        <dbReference type="Proteomes" id="UP000324091"/>
    </source>
</evidence>
<proteinExistence type="predicted"/>
<reference evidence="3 4" key="1">
    <citation type="submission" date="2019-04" db="EMBL/GenBank/DDBJ databases">
        <title>Chromosome genome assembly for Takifugu flavidus.</title>
        <authorList>
            <person name="Xiao S."/>
        </authorList>
    </citation>
    <scope>NUCLEOTIDE SEQUENCE [LARGE SCALE GENOMIC DNA]</scope>
    <source>
        <strain evidence="3">HTHZ2018</strain>
        <tissue evidence="3">Muscle</tissue>
    </source>
</reference>
<evidence type="ECO:0000256" key="1">
    <source>
        <dbReference type="SAM" id="MobiDB-lite"/>
    </source>
</evidence>
<keyword evidence="2" id="KW-0472">Membrane</keyword>
<sequence>MEPAPCPGPLLWNQLPVKPPLLWNQLPVQAPLLGNQLPVQAPCYGTSSLSRPPCYGTSSLSRPRLSGSRTMITDRTGHPQGAGGKRVKRREEKKKRNEEKSEEKRREAEEEKRKGREKRIEAKTILDFTVPWPSRRRHQWGGSGVFLQQEKREEEKRFGSWVDQEACSRGVSWDRYKLVLLSRPTLEDPTCSATVGPTRRDSLVTALIKNLIVTLLCLIINYINGTQIHTFRKHQVCTGTFLVHEQTRFC</sequence>
<protein>
    <submittedName>
        <fullName evidence="3">Uncharacterized protein</fullName>
    </submittedName>
</protein>